<dbReference type="InterPro" id="IPR050639">
    <property type="entry name" value="SSR_resolvase"/>
</dbReference>
<organism evidence="3 4">
    <name type="scientific">Clostridium aestuarii</name>
    <dbReference type="NCBI Taxonomy" id="338193"/>
    <lineage>
        <taxon>Bacteria</taxon>
        <taxon>Bacillati</taxon>
        <taxon>Bacillota</taxon>
        <taxon>Clostridia</taxon>
        <taxon>Eubacteriales</taxon>
        <taxon>Clostridiaceae</taxon>
        <taxon>Clostridium</taxon>
    </lineage>
</organism>
<evidence type="ECO:0000313" key="3">
    <source>
        <dbReference type="EMBL" id="MCY6482813.1"/>
    </source>
</evidence>
<dbReference type="PANTHER" id="PTHR30461:SF23">
    <property type="entry name" value="DNA RECOMBINASE-RELATED"/>
    <property type="match status" value="1"/>
</dbReference>
<dbReference type="EMBL" id="JAPQER010000001">
    <property type="protein sequence ID" value="MCY6482813.1"/>
    <property type="molecule type" value="Genomic_DNA"/>
</dbReference>
<evidence type="ECO:0000259" key="2">
    <source>
        <dbReference type="PROSITE" id="PS51736"/>
    </source>
</evidence>
<evidence type="ECO:0000256" key="1">
    <source>
        <dbReference type="SAM" id="Coils"/>
    </source>
</evidence>
<dbReference type="InterPro" id="IPR006119">
    <property type="entry name" value="Resolv_N"/>
</dbReference>
<dbReference type="PANTHER" id="PTHR30461">
    <property type="entry name" value="DNA-INVERTASE FROM LAMBDOID PROPHAGE"/>
    <property type="match status" value="1"/>
</dbReference>
<dbReference type="InterPro" id="IPR038109">
    <property type="entry name" value="DNA_bind_recomb_sf"/>
</dbReference>
<feature type="domain" description="Resolvase/invertase-type recombinase catalytic" evidence="2">
    <location>
        <begin position="15"/>
        <end position="164"/>
    </location>
</feature>
<dbReference type="Pfam" id="PF00239">
    <property type="entry name" value="Resolvase"/>
    <property type="match status" value="1"/>
</dbReference>
<protein>
    <submittedName>
        <fullName evidence="3">Recombinase family protein</fullName>
    </submittedName>
</protein>
<keyword evidence="4" id="KW-1185">Reference proteome</keyword>
<accession>A0ABT4CYD2</accession>
<dbReference type="InterPro" id="IPR036162">
    <property type="entry name" value="Resolvase-like_N_sf"/>
</dbReference>
<dbReference type="InterPro" id="IPR011109">
    <property type="entry name" value="DNA_bind_recombinase_dom"/>
</dbReference>
<dbReference type="Gene3D" id="3.90.1750.20">
    <property type="entry name" value="Putative Large Serine Recombinase, Chain B, Domain 2"/>
    <property type="match status" value="1"/>
</dbReference>
<sequence length="505" mass="59349">MKNDTEVYEYNPNHYCAIYGRRSTKNNKDNIQNQLQTCRDKASELNLLISQEYLDYESATKYEPFHRPGFKKLIYDLKHNKFKSIIVFKRDRLARKTVHFKEIKYLCKQNNVNIIYAANDEFALDDNSEISSLIENILVSFAELEPANIALRTKDGLDRKRASHNYSISAKVPKGYIKLGKSKNAELIHDPKLAPIITYLFKRFSDSPLTRNSLKEIVNDVNSKYKLKFTISILERIIKSPIYTGWYTKTPKTPIEKLLIANKDNSFSIDKSQLIPANNITPIIKDFDVWEKIVTKYFHVNGFSNINSMDSSKCMFSSLIYCKRCNSKVYLIDNYFECVNHCFRTKKETLLNKLLSDVIDDLFTNKKIINYYNYKMEEIQSQTSTIEKQLKSLNTQQDKLMLKMIKYKTITNTTFDDLSIEEKTLKDKYDKLKGKISEYIYYKENLHEKIVFQQKNLLIQHFILNENIANDFLKNIIKRVKVYVSYPKYSSQIQYKSSSIPPSIR</sequence>
<dbReference type="Gene3D" id="3.40.50.1390">
    <property type="entry name" value="Resolvase, N-terminal catalytic domain"/>
    <property type="match status" value="1"/>
</dbReference>
<feature type="coiled-coil region" evidence="1">
    <location>
        <begin position="21"/>
        <end position="48"/>
    </location>
</feature>
<dbReference type="RefSeq" id="WP_268039078.1">
    <property type="nucleotide sequence ID" value="NZ_JAPQER010000001.1"/>
</dbReference>
<dbReference type="SUPFAM" id="SSF53041">
    <property type="entry name" value="Resolvase-like"/>
    <property type="match status" value="1"/>
</dbReference>
<proteinExistence type="predicted"/>
<gene>
    <name evidence="3" type="ORF">OW763_00375</name>
</gene>
<keyword evidence="1" id="KW-0175">Coiled coil</keyword>
<dbReference type="SMART" id="SM00857">
    <property type="entry name" value="Resolvase"/>
    <property type="match status" value="1"/>
</dbReference>
<dbReference type="Proteomes" id="UP001078443">
    <property type="component" value="Unassembled WGS sequence"/>
</dbReference>
<name>A0ABT4CYD2_9CLOT</name>
<dbReference type="PROSITE" id="PS51736">
    <property type="entry name" value="RECOMBINASES_3"/>
    <property type="match status" value="1"/>
</dbReference>
<comment type="caution">
    <text evidence="3">The sequence shown here is derived from an EMBL/GenBank/DDBJ whole genome shotgun (WGS) entry which is preliminary data.</text>
</comment>
<dbReference type="Pfam" id="PF07508">
    <property type="entry name" value="Recombinase"/>
    <property type="match status" value="1"/>
</dbReference>
<evidence type="ECO:0000313" key="4">
    <source>
        <dbReference type="Proteomes" id="UP001078443"/>
    </source>
</evidence>
<reference evidence="3" key="1">
    <citation type="submission" date="2022-12" db="EMBL/GenBank/DDBJ databases">
        <authorList>
            <person name="Wang J."/>
        </authorList>
    </citation>
    <scope>NUCLEOTIDE SEQUENCE</scope>
    <source>
        <strain evidence="3">HY-45-18</strain>
    </source>
</reference>
<dbReference type="CDD" id="cd00338">
    <property type="entry name" value="Ser_Recombinase"/>
    <property type="match status" value="1"/>
</dbReference>